<dbReference type="PANTHER" id="PTHR35526">
    <property type="entry name" value="ANTI-SIGMA-F FACTOR RSBW-RELATED"/>
    <property type="match status" value="1"/>
</dbReference>
<dbReference type="AlphaFoldDB" id="A0A7K3RHN5"/>
<sequence length="227" mass="24173">MGCSRAVIDMDGCRFGVVRKAWEMPFLAEPAELAGLRNVVRHQLDLWGLAGVVPDAQLCASELAANVIKHVGCGVHARLAVSMSGSRLRIEVSDPDVRGVPVLVTGADGEEHGRGLVLVDALADRWGVVLRADAKVTWCELATGLRSSVDHVDGPQVARAEALLGLLGLSVRDRDVQRGPLTVAHAEEAAIDVIADLLHWLRAHGCDPDGALDRAQAHFEAELLEAA</sequence>
<keyword evidence="1" id="KW-0723">Serine/threonine-protein kinase</keyword>
<dbReference type="GO" id="GO:0004674">
    <property type="term" value="F:protein serine/threonine kinase activity"/>
    <property type="evidence" value="ECO:0007669"/>
    <property type="project" value="UniProtKB-KW"/>
</dbReference>
<organism evidence="3 4">
    <name type="scientific">Streptomyces anulatus</name>
    <name type="common">Streptomyces chrysomallus</name>
    <dbReference type="NCBI Taxonomy" id="1892"/>
    <lineage>
        <taxon>Bacteria</taxon>
        <taxon>Bacillati</taxon>
        <taxon>Actinomycetota</taxon>
        <taxon>Actinomycetes</taxon>
        <taxon>Kitasatosporales</taxon>
        <taxon>Streptomycetaceae</taxon>
        <taxon>Streptomyces</taxon>
    </lineage>
</organism>
<evidence type="ECO:0000259" key="2">
    <source>
        <dbReference type="Pfam" id="PF13581"/>
    </source>
</evidence>
<reference evidence="3 4" key="1">
    <citation type="submission" date="2020-01" db="EMBL/GenBank/DDBJ databases">
        <title>Insect and environment-associated Actinomycetes.</title>
        <authorList>
            <person name="Currrie C."/>
            <person name="Chevrette M."/>
            <person name="Carlson C."/>
            <person name="Stubbendieck R."/>
            <person name="Wendt-Pienkowski E."/>
        </authorList>
    </citation>
    <scope>NUCLEOTIDE SEQUENCE [LARGE SCALE GENOMIC DNA]</scope>
    <source>
        <strain evidence="3 4">SID7903</strain>
    </source>
</reference>
<comment type="caution">
    <text evidence="3">The sequence shown here is derived from an EMBL/GenBank/DDBJ whole genome shotgun (WGS) entry which is preliminary data.</text>
</comment>
<evidence type="ECO:0000313" key="3">
    <source>
        <dbReference type="EMBL" id="NEC01740.1"/>
    </source>
</evidence>
<dbReference type="Proteomes" id="UP000470951">
    <property type="component" value="Unassembled WGS sequence"/>
</dbReference>
<keyword evidence="1" id="KW-0808">Transferase</keyword>
<protein>
    <submittedName>
        <fullName evidence="3">ATP-binding protein</fullName>
    </submittedName>
</protein>
<dbReference type="Pfam" id="PF13581">
    <property type="entry name" value="HATPase_c_2"/>
    <property type="match status" value="1"/>
</dbReference>
<keyword evidence="3" id="KW-0067">ATP-binding</keyword>
<gene>
    <name evidence="3" type="ORF">G3I58_27765</name>
</gene>
<keyword evidence="3" id="KW-0547">Nucleotide-binding</keyword>
<keyword evidence="1" id="KW-0418">Kinase</keyword>
<dbReference type="GO" id="GO:0005524">
    <property type="term" value="F:ATP binding"/>
    <property type="evidence" value="ECO:0007669"/>
    <property type="project" value="UniProtKB-KW"/>
</dbReference>
<feature type="domain" description="Histidine kinase/HSP90-like ATPase" evidence="2">
    <location>
        <begin position="27"/>
        <end position="126"/>
    </location>
</feature>
<accession>A0A7K3RHN5</accession>
<dbReference type="CDD" id="cd16936">
    <property type="entry name" value="HATPase_RsbW-like"/>
    <property type="match status" value="1"/>
</dbReference>
<proteinExistence type="predicted"/>
<dbReference type="InterPro" id="IPR003594">
    <property type="entry name" value="HATPase_dom"/>
</dbReference>
<dbReference type="PANTHER" id="PTHR35526:SF3">
    <property type="entry name" value="ANTI-SIGMA-F FACTOR RSBW"/>
    <property type="match status" value="1"/>
</dbReference>
<name>A0A7K3RHN5_STRAQ</name>
<dbReference type="InterPro" id="IPR036890">
    <property type="entry name" value="HATPase_C_sf"/>
</dbReference>
<dbReference type="Gene3D" id="3.30.565.10">
    <property type="entry name" value="Histidine kinase-like ATPase, C-terminal domain"/>
    <property type="match status" value="1"/>
</dbReference>
<dbReference type="EMBL" id="JAAGMS010000301">
    <property type="protein sequence ID" value="NEC01740.1"/>
    <property type="molecule type" value="Genomic_DNA"/>
</dbReference>
<dbReference type="SUPFAM" id="SSF55874">
    <property type="entry name" value="ATPase domain of HSP90 chaperone/DNA topoisomerase II/histidine kinase"/>
    <property type="match status" value="1"/>
</dbReference>
<evidence type="ECO:0000313" key="4">
    <source>
        <dbReference type="Proteomes" id="UP000470951"/>
    </source>
</evidence>
<dbReference type="InterPro" id="IPR050267">
    <property type="entry name" value="Anti-sigma-factor_SerPK"/>
</dbReference>
<evidence type="ECO:0000256" key="1">
    <source>
        <dbReference type="ARBA" id="ARBA00022527"/>
    </source>
</evidence>